<keyword evidence="3 8" id="KW-0808">Transferase</keyword>
<sequence length="293" mass="32743">MIVIVDALNRHLFTEMLDDMFKLRKRVFHDRLGWEVDITDGKEVDLFDDLHPAYLIALDDSGEVVGCMRILQTTGPHMLADVFYDIMDGEPPVRSAQLWEVTRFCVDTDRLKAGKSRNSISYVTSELFVAATEYGKNNGILDAVAVIDPIMNRVMIRSQNTPYDYLGKTVQMGKVKAMAGLLDCTDERINRLRAFNGIEGDVFAENDEAALALFATRASAPKALPTPTHPGVSDYMRAEVEAMQTPAPTKIDLQDYFESQIADADSPEERAAAQALKLEMTAYFRSTTQRCDA</sequence>
<evidence type="ECO:0000256" key="6">
    <source>
        <dbReference type="ARBA" id="ARBA00048576"/>
    </source>
</evidence>
<keyword evidence="10" id="KW-0012">Acyltransferase</keyword>
<dbReference type="Proteomes" id="UP000051887">
    <property type="component" value="Unassembled WGS sequence"/>
</dbReference>
<dbReference type="PRINTS" id="PR01549">
    <property type="entry name" value="AUTOINDCRSYN"/>
</dbReference>
<dbReference type="AlphaFoldDB" id="A0A0N7LWZ5"/>
<proteinExistence type="inferred from homology"/>
<evidence type="ECO:0000256" key="8">
    <source>
        <dbReference type="RuleBase" id="RU361135"/>
    </source>
</evidence>
<organism evidence="10 12">
    <name type="scientific">Thalassovita autumnalis</name>
    <dbReference type="NCBI Taxonomy" id="2072972"/>
    <lineage>
        <taxon>Bacteria</taxon>
        <taxon>Pseudomonadati</taxon>
        <taxon>Pseudomonadota</taxon>
        <taxon>Alphaproteobacteria</taxon>
        <taxon>Rhodobacterales</taxon>
        <taxon>Roseobacteraceae</taxon>
        <taxon>Thalassovita</taxon>
    </lineage>
</organism>
<dbReference type="PANTHER" id="PTHR39322">
    <property type="entry name" value="ACYL-HOMOSERINE-LACTONE SYNTHASE"/>
    <property type="match status" value="1"/>
</dbReference>
<keyword evidence="5 7" id="KW-0071">Autoinducer synthesis</keyword>
<evidence type="ECO:0000256" key="4">
    <source>
        <dbReference type="ARBA" id="ARBA00022691"/>
    </source>
</evidence>
<keyword evidence="11" id="KW-1185">Reference proteome</keyword>
<dbReference type="GO" id="GO:0061579">
    <property type="term" value="F:N-acyl homoserine lactone synthase activity"/>
    <property type="evidence" value="ECO:0007669"/>
    <property type="project" value="UniProtKB-UniRule"/>
</dbReference>
<reference evidence="10 12" key="1">
    <citation type="submission" date="2015-09" db="EMBL/GenBank/DDBJ databases">
        <authorList>
            <consortium name="Swine Surveillance"/>
        </authorList>
    </citation>
    <scope>NUCLEOTIDE SEQUENCE [LARGE SCALE GENOMIC DNA]</scope>
    <source>
        <strain evidence="10 12">5120</strain>
    </source>
</reference>
<evidence type="ECO:0000256" key="7">
    <source>
        <dbReference type="PROSITE-ProRule" id="PRU00533"/>
    </source>
</evidence>
<evidence type="ECO:0000313" key="12">
    <source>
        <dbReference type="Proteomes" id="UP000051887"/>
    </source>
</evidence>
<dbReference type="SUPFAM" id="SSF55729">
    <property type="entry name" value="Acyl-CoA N-acyltransferases (Nat)"/>
    <property type="match status" value="1"/>
</dbReference>
<dbReference type="EMBL" id="CYSC01000007">
    <property type="protein sequence ID" value="CUH70479.1"/>
    <property type="molecule type" value="Genomic_DNA"/>
</dbReference>
<name>A0A0N7LWZ5_9RHOB</name>
<evidence type="ECO:0000256" key="3">
    <source>
        <dbReference type="ARBA" id="ARBA00022679"/>
    </source>
</evidence>
<gene>
    <name evidence="10" type="primary">lasI</name>
    <name evidence="9" type="ORF">TL5118_01275</name>
    <name evidence="10" type="ORF">TL5120_00256</name>
</gene>
<keyword evidence="4 8" id="KW-0949">S-adenosyl-L-methionine</keyword>
<evidence type="ECO:0000256" key="2">
    <source>
        <dbReference type="ARBA" id="ARBA00022654"/>
    </source>
</evidence>
<comment type="catalytic activity">
    <reaction evidence="6 8">
        <text>a fatty acyl-[ACP] + S-adenosyl-L-methionine = an N-acyl-L-homoserine lactone + S-methyl-5'-thioadenosine + holo-[ACP] + H(+)</text>
        <dbReference type="Rhea" id="RHEA:10096"/>
        <dbReference type="Rhea" id="RHEA-COMP:9685"/>
        <dbReference type="Rhea" id="RHEA-COMP:14125"/>
        <dbReference type="ChEBI" id="CHEBI:15378"/>
        <dbReference type="ChEBI" id="CHEBI:17509"/>
        <dbReference type="ChEBI" id="CHEBI:55474"/>
        <dbReference type="ChEBI" id="CHEBI:59789"/>
        <dbReference type="ChEBI" id="CHEBI:64479"/>
        <dbReference type="ChEBI" id="CHEBI:138651"/>
        <dbReference type="EC" id="2.3.1.184"/>
    </reaction>
</comment>
<dbReference type="PROSITE" id="PS00949">
    <property type="entry name" value="AUTOINDUCER_SYNTH_1"/>
    <property type="match status" value="1"/>
</dbReference>
<dbReference type="PANTHER" id="PTHR39322:SF1">
    <property type="entry name" value="ISOVALERYL-HOMOSERINE LACTONE SYNTHASE"/>
    <property type="match status" value="1"/>
</dbReference>
<accession>A0A0N7LWZ5</accession>
<dbReference type="RefSeq" id="WP_058241829.1">
    <property type="nucleotide sequence ID" value="NZ_CYSB01000025.1"/>
</dbReference>
<dbReference type="GO" id="GO:0009372">
    <property type="term" value="P:quorum sensing"/>
    <property type="evidence" value="ECO:0007669"/>
    <property type="project" value="UniProtKB-UniRule"/>
</dbReference>
<dbReference type="InterPro" id="IPR018311">
    <property type="entry name" value="Autoind_synth_CS"/>
</dbReference>
<dbReference type="Proteomes" id="UP000051086">
    <property type="component" value="Unassembled WGS sequence"/>
</dbReference>
<evidence type="ECO:0000313" key="9">
    <source>
        <dbReference type="EMBL" id="CUH65366.1"/>
    </source>
</evidence>
<dbReference type="Pfam" id="PF00765">
    <property type="entry name" value="Autoind_synth"/>
    <property type="match status" value="1"/>
</dbReference>
<dbReference type="OrthoDB" id="6169313at2"/>
<dbReference type="Gene3D" id="3.40.630.30">
    <property type="match status" value="1"/>
</dbReference>
<evidence type="ECO:0000313" key="11">
    <source>
        <dbReference type="Proteomes" id="UP000051086"/>
    </source>
</evidence>
<dbReference type="PROSITE" id="PS51187">
    <property type="entry name" value="AUTOINDUCER_SYNTH_2"/>
    <property type="match status" value="1"/>
</dbReference>
<evidence type="ECO:0000256" key="1">
    <source>
        <dbReference type="ARBA" id="ARBA00012340"/>
    </source>
</evidence>
<dbReference type="GO" id="GO:0007165">
    <property type="term" value="P:signal transduction"/>
    <property type="evidence" value="ECO:0007669"/>
    <property type="project" value="TreeGrafter"/>
</dbReference>
<keyword evidence="2 7" id="KW-0673">Quorum sensing</keyword>
<comment type="similarity">
    <text evidence="7 8">Belongs to the autoinducer synthase family.</text>
</comment>
<dbReference type="InterPro" id="IPR016181">
    <property type="entry name" value="Acyl_CoA_acyltransferase"/>
</dbReference>
<evidence type="ECO:0000256" key="5">
    <source>
        <dbReference type="ARBA" id="ARBA00022929"/>
    </source>
</evidence>
<dbReference type="EMBL" id="CYSB01000025">
    <property type="protein sequence ID" value="CUH65366.1"/>
    <property type="molecule type" value="Genomic_DNA"/>
</dbReference>
<protein>
    <recommendedName>
        <fullName evidence="1 8">Acyl-homoserine-lactone synthase</fullName>
        <ecNumber evidence="1 8">2.3.1.184</ecNumber>
    </recommendedName>
    <alternativeName>
        <fullName evidence="8">Autoinducer synthesis protein</fullName>
    </alternativeName>
</protein>
<evidence type="ECO:0000313" key="10">
    <source>
        <dbReference type="EMBL" id="CUH70479.1"/>
    </source>
</evidence>
<dbReference type="InterPro" id="IPR001690">
    <property type="entry name" value="Autoind_synthase"/>
</dbReference>
<dbReference type="EC" id="2.3.1.184" evidence="1 8"/>
<reference evidence="9 11" key="2">
    <citation type="submission" date="2015-09" db="EMBL/GenBank/DDBJ databases">
        <authorList>
            <person name="Rodrigo-Torres L."/>
            <person name="Arahal D.R."/>
        </authorList>
    </citation>
    <scope>NUCLEOTIDE SEQUENCE [LARGE SCALE GENOMIC DNA]</scope>
    <source>
        <strain evidence="9 11">CECT 5118</strain>
    </source>
</reference>